<accession>A0ABX1ADH8</accession>
<feature type="transmembrane region" description="Helical" evidence="1">
    <location>
        <begin position="26"/>
        <end position="46"/>
    </location>
</feature>
<dbReference type="EMBL" id="JAAVJB010000011">
    <property type="protein sequence ID" value="NJP65272.1"/>
    <property type="molecule type" value="Genomic_DNA"/>
</dbReference>
<keyword evidence="1" id="KW-1133">Transmembrane helix</keyword>
<evidence type="ECO:0000256" key="1">
    <source>
        <dbReference type="SAM" id="Phobius"/>
    </source>
</evidence>
<protein>
    <submittedName>
        <fullName evidence="2">Uncharacterized protein</fullName>
    </submittedName>
</protein>
<keyword evidence="1" id="KW-0472">Membrane</keyword>
<name>A0ABX1ADH8_9ACTN</name>
<comment type="caution">
    <text evidence="2">The sequence shown here is derived from an EMBL/GenBank/DDBJ whole genome shotgun (WGS) entry which is preliminary data.</text>
</comment>
<dbReference type="RefSeq" id="WP_167931799.1">
    <property type="nucleotide sequence ID" value="NZ_JAAVJB010000011.1"/>
</dbReference>
<gene>
    <name evidence="2" type="ORF">HCJ92_02985</name>
</gene>
<proteinExistence type="predicted"/>
<evidence type="ECO:0000313" key="3">
    <source>
        <dbReference type="Proteomes" id="UP000746503"/>
    </source>
</evidence>
<organism evidence="2 3">
    <name type="scientific">Streptomyces spiramenti</name>
    <dbReference type="NCBI Taxonomy" id="2720606"/>
    <lineage>
        <taxon>Bacteria</taxon>
        <taxon>Bacillati</taxon>
        <taxon>Actinomycetota</taxon>
        <taxon>Actinomycetes</taxon>
        <taxon>Kitasatosporales</taxon>
        <taxon>Streptomycetaceae</taxon>
        <taxon>Streptomyces</taxon>
    </lineage>
</organism>
<evidence type="ECO:0000313" key="2">
    <source>
        <dbReference type="EMBL" id="NJP65272.1"/>
    </source>
</evidence>
<reference evidence="2 3" key="1">
    <citation type="submission" date="2020-03" db="EMBL/GenBank/DDBJ databases">
        <title>Draft genome of Streptomyces sp. ventii, isolated from the Axial Seamount in the Pacific Ocean, and resequencing of the two type strains Streptomyces lonarensis strain NCL 716 and Streptomyces bohaiensis strain 11A07.</title>
        <authorList>
            <person name="Loughran R.M."/>
            <person name="Pfannmuller K.M."/>
            <person name="Wasson B.J."/>
            <person name="Deadmond M.C."/>
            <person name="Paddock B.E."/>
            <person name="Koyack M.J."/>
            <person name="Gallegos D.A."/>
            <person name="Mitchell E.A."/>
            <person name="Ushijima B."/>
            <person name="Saw J.H."/>
            <person name="Mcphail K.L."/>
            <person name="Videau P."/>
        </authorList>
    </citation>
    <scope>NUCLEOTIDE SEQUENCE [LARGE SCALE GENOMIC DNA]</scope>
    <source>
        <strain evidence="3">5675061</strain>
    </source>
</reference>
<dbReference type="Proteomes" id="UP000746503">
    <property type="component" value="Unassembled WGS sequence"/>
</dbReference>
<keyword evidence="3" id="KW-1185">Reference proteome</keyword>
<keyword evidence="1" id="KW-0812">Transmembrane</keyword>
<sequence length="50" mass="5205">MILSSAVVAATTLAEGDGANSSLNPYMVGGLVLVALLVLLFITMLLNRDR</sequence>